<proteinExistence type="predicted"/>
<organism evidence="1 2">
    <name type="scientific">Scophthalmus maximus</name>
    <name type="common">Turbot</name>
    <name type="synonym">Psetta maxima</name>
    <dbReference type="NCBI Taxonomy" id="52904"/>
    <lineage>
        <taxon>Eukaryota</taxon>
        <taxon>Metazoa</taxon>
        <taxon>Chordata</taxon>
        <taxon>Craniata</taxon>
        <taxon>Vertebrata</taxon>
        <taxon>Euteleostomi</taxon>
        <taxon>Actinopterygii</taxon>
        <taxon>Neopterygii</taxon>
        <taxon>Teleostei</taxon>
        <taxon>Neoteleostei</taxon>
        <taxon>Acanthomorphata</taxon>
        <taxon>Carangaria</taxon>
        <taxon>Pleuronectiformes</taxon>
        <taxon>Pleuronectoidei</taxon>
        <taxon>Scophthalmidae</taxon>
        <taxon>Scophthalmus</taxon>
    </lineage>
</organism>
<evidence type="ECO:0000313" key="1">
    <source>
        <dbReference type="EMBL" id="AWP19148.1"/>
    </source>
</evidence>
<gene>
    <name evidence="1" type="ORF">SMAX5B_020707</name>
</gene>
<dbReference type="AlphaFoldDB" id="A0A2U9CRD6"/>
<sequence>MPCRRNRCKTLTSRGFSLSRYFQAALEGNIVDEALACTRSGCCCTCTRKLSVANVMCLRMRVGDGLFNYKQIICHCATTKADMLLVVSPVAASMTEDASV</sequence>
<evidence type="ECO:0000313" key="2">
    <source>
        <dbReference type="Proteomes" id="UP000246464"/>
    </source>
</evidence>
<dbReference type="Proteomes" id="UP000246464">
    <property type="component" value="Chromosome 19"/>
</dbReference>
<protein>
    <submittedName>
        <fullName evidence="1">Uncharacterized protein</fullName>
    </submittedName>
</protein>
<keyword evidence="2" id="KW-1185">Reference proteome</keyword>
<accession>A0A2U9CRD6</accession>
<name>A0A2U9CRD6_SCOMX</name>
<reference evidence="1 2" key="1">
    <citation type="submission" date="2017-12" db="EMBL/GenBank/DDBJ databases">
        <title>Integrating genomic resources of turbot (Scophthalmus maximus) in depth evaluation of genetic and physical mapping variation across individuals.</title>
        <authorList>
            <person name="Martinez P."/>
        </authorList>
    </citation>
    <scope>NUCLEOTIDE SEQUENCE [LARGE SCALE GENOMIC DNA]</scope>
</reference>
<dbReference type="EMBL" id="CP026261">
    <property type="protein sequence ID" value="AWP19148.1"/>
    <property type="molecule type" value="Genomic_DNA"/>
</dbReference>